<keyword evidence="2" id="KW-0012">Acyltransferase</keyword>
<protein>
    <submittedName>
        <fullName evidence="4">GNAT family N-acetyltransferase</fullName>
    </submittedName>
</protein>
<dbReference type="EMBL" id="DUJU01000063">
    <property type="protein sequence ID" value="HIH93527.1"/>
    <property type="molecule type" value="Genomic_DNA"/>
</dbReference>
<dbReference type="CDD" id="cd04301">
    <property type="entry name" value="NAT_SF"/>
    <property type="match status" value="1"/>
</dbReference>
<name>A0A832VY59_9EURY</name>
<reference evidence="4" key="1">
    <citation type="journal article" date="2020" name="bioRxiv">
        <title>A rank-normalized archaeal taxonomy based on genome phylogeny resolves widespread incomplete and uneven classifications.</title>
        <authorList>
            <person name="Rinke C."/>
            <person name="Chuvochina M."/>
            <person name="Mussig A.J."/>
            <person name="Chaumeil P.-A."/>
            <person name="Waite D.W."/>
            <person name="Whitman W.B."/>
            <person name="Parks D.H."/>
            <person name="Hugenholtz P."/>
        </authorList>
    </citation>
    <scope>NUCLEOTIDE SEQUENCE</scope>
    <source>
        <strain evidence="4">UBA8876</strain>
    </source>
</reference>
<comment type="caution">
    <text evidence="4">The sequence shown here is derived from an EMBL/GenBank/DDBJ whole genome shotgun (WGS) entry which is preliminary data.</text>
</comment>
<gene>
    <name evidence="4" type="ORF">HA338_05640</name>
</gene>
<evidence type="ECO:0000259" key="3">
    <source>
        <dbReference type="PROSITE" id="PS51186"/>
    </source>
</evidence>
<evidence type="ECO:0000256" key="1">
    <source>
        <dbReference type="ARBA" id="ARBA00022679"/>
    </source>
</evidence>
<feature type="domain" description="N-acetyltransferase" evidence="3">
    <location>
        <begin position="9"/>
        <end position="146"/>
    </location>
</feature>
<proteinExistence type="predicted"/>
<dbReference type="PROSITE" id="PS51186">
    <property type="entry name" value="GNAT"/>
    <property type="match status" value="1"/>
</dbReference>
<dbReference type="Gene3D" id="3.40.630.30">
    <property type="match status" value="1"/>
</dbReference>
<dbReference type="InterPro" id="IPR000182">
    <property type="entry name" value="GNAT_dom"/>
</dbReference>
<dbReference type="PANTHER" id="PTHR43626:SF4">
    <property type="entry name" value="GCN5-RELATED N-ACETYLTRANSFERASE 2, CHLOROPLASTIC"/>
    <property type="match status" value="1"/>
</dbReference>
<dbReference type="Proteomes" id="UP000600774">
    <property type="component" value="Unassembled WGS sequence"/>
</dbReference>
<dbReference type="PANTHER" id="PTHR43626">
    <property type="entry name" value="ACYL-COA N-ACYLTRANSFERASE"/>
    <property type="match status" value="1"/>
</dbReference>
<dbReference type="GeneID" id="1472808"/>
<dbReference type="InterPro" id="IPR016181">
    <property type="entry name" value="Acyl_CoA_acyltransferase"/>
</dbReference>
<dbReference type="GO" id="GO:0008080">
    <property type="term" value="F:N-acetyltransferase activity"/>
    <property type="evidence" value="ECO:0007669"/>
    <property type="project" value="InterPro"/>
</dbReference>
<dbReference type="AlphaFoldDB" id="A0A832VY59"/>
<organism evidence="4 5">
    <name type="scientific">Methanosarcina acetivorans</name>
    <dbReference type="NCBI Taxonomy" id="2214"/>
    <lineage>
        <taxon>Archaea</taxon>
        <taxon>Methanobacteriati</taxon>
        <taxon>Methanobacteriota</taxon>
        <taxon>Stenosarchaea group</taxon>
        <taxon>Methanomicrobia</taxon>
        <taxon>Methanosarcinales</taxon>
        <taxon>Methanosarcinaceae</taxon>
        <taxon>Methanosarcina</taxon>
    </lineage>
</organism>
<evidence type="ECO:0000313" key="5">
    <source>
        <dbReference type="Proteomes" id="UP000600774"/>
    </source>
</evidence>
<dbReference type="GO" id="GO:0005737">
    <property type="term" value="C:cytoplasm"/>
    <property type="evidence" value="ECO:0007669"/>
    <property type="project" value="TreeGrafter"/>
</dbReference>
<evidence type="ECO:0000313" key="4">
    <source>
        <dbReference type="EMBL" id="HIH93527.1"/>
    </source>
</evidence>
<dbReference type="Pfam" id="PF00583">
    <property type="entry name" value="Acetyltransf_1"/>
    <property type="match status" value="1"/>
</dbReference>
<evidence type="ECO:0000256" key="2">
    <source>
        <dbReference type="ARBA" id="ARBA00023315"/>
    </source>
</evidence>
<keyword evidence="1 4" id="KW-0808">Transferase</keyword>
<dbReference type="InterPro" id="IPR045039">
    <property type="entry name" value="NSI-like"/>
</dbReference>
<dbReference type="SUPFAM" id="SSF55729">
    <property type="entry name" value="Acyl-CoA N-acyltransferases (Nat)"/>
    <property type="match status" value="1"/>
</dbReference>
<dbReference type="RefSeq" id="WP_011020956.1">
    <property type="nucleotide sequence ID" value="NZ_DUJU01000063.1"/>
</dbReference>
<accession>A0A832VY59</accession>
<sequence>MKYMVTSETVYKESPPTRQEYSLLFSSTGWTQILKISEDDLKKVFENTWYWITAYQERNIVGVGRLLSDGALYALICDIIVMPDHQNRGIGTEILTRLVKKCQESNIRRVWLFAAPEKARFYEKHGFFIRPDEAPGMQLREFELTK</sequence>